<dbReference type="Gene3D" id="1.25.10.10">
    <property type="entry name" value="Leucine-rich Repeat Variant"/>
    <property type="match status" value="1"/>
</dbReference>
<organism evidence="9 10">
    <name type="scientific">Clunio marinus</name>
    <dbReference type="NCBI Taxonomy" id="568069"/>
    <lineage>
        <taxon>Eukaryota</taxon>
        <taxon>Metazoa</taxon>
        <taxon>Ecdysozoa</taxon>
        <taxon>Arthropoda</taxon>
        <taxon>Hexapoda</taxon>
        <taxon>Insecta</taxon>
        <taxon>Pterygota</taxon>
        <taxon>Neoptera</taxon>
        <taxon>Endopterygota</taxon>
        <taxon>Diptera</taxon>
        <taxon>Nematocera</taxon>
        <taxon>Chironomoidea</taxon>
        <taxon>Chironomidae</taxon>
        <taxon>Clunio</taxon>
    </lineage>
</organism>
<dbReference type="Pfam" id="PF00400">
    <property type="entry name" value="WD40"/>
    <property type="match status" value="7"/>
</dbReference>
<evidence type="ECO:0000259" key="8">
    <source>
        <dbReference type="PROSITE" id="PS51396"/>
    </source>
</evidence>
<dbReference type="GO" id="GO:0010992">
    <property type="term" value="P:ubiquitin recycling"/>
    <property type="evidence" value="ECO:0007669"/>
    <property type="project" value="TreeGrafter"/>
</dbReference>
<comment type="subcellular location">
    <subcellularLocation>
        <location evidence="1">Cytoplasm</location>
    </subcellularLocation>
</comment>
<evidence type="ECO:0000256" key="6">
    <source>
        <dbReference type="PROSITE-ProRule" id="PRU00221"/>
    </source>
</evidence>
<reference evidence="9 10" key="1">
    <citation type="submission" date="2015-04" db="EMBL/GenBank/DDBJ databases">
        <authorList>
            <person name="Syromyatnikov M.Y."/>
            <person name="Popov V.N."/>
        </authorList>
    </citation>
    <scope>NUCLEOTIDE SEQUENCE [LARGE SCALE GENOMIC DNA]</scope>
</reference>
<evidence type="ECO:0000313" key="10">
    <source>
        <dbReference type="Proteomes" id="UP000183832"/>
    </source>
</evidence>
<protein>
    <submittedName>
        <fullName evidence="9">CLUMA_CG018161, isoform A</fullName>
    </submittedName>
</protein>
<accession>A0A1J1IXT0</accession>
<dbReference type="CDD" id="cd00200">
    <property type="entry name" value="WD40"/>
    <property type="match status" value="1"/>
</dbReference>
<dbReference type="GO" id="GO:0043130">
    <property type="term" value="F:ubiquitin binding"/>
    <property type="evidence" value="ECO:0007669"/>
    <property type="project" value="TreeGrafter"/>
</dbReference>
<dbReference type="InterPro" id="IPR038122">
    <property type="entry name" value="PFU_sf"/>
</dbReference>
<dbReference type="Pfam" id="PF09070">
    <property type="entry name" value="PFU"/>
    <property type="match status" value="1"/>
</dbReference>
<sequence>MSEQIKIEDFKLSTELIGHSLDVRSVATSNGCIISGSRDKTAKIWDRNEDGKTYKEAEVLRNHSNFVSAVFVFNNGKWIATASNDKTICLYNFGLAQPFATLTDHTETVCALAQGLSPAILVSGSWDKTARIWTKLDVDASSIELKGHDAAVWAVIALKNGKYATGSADKNIYVWNEKGERLVVLKGHTDCIRGLASFPNGSLLSASNDATIRLWNDTYDCVKEFHGHSNYIYAIALNPILGDDVFVTGSEDNTIRLWSASKGALGDALTLPVQSIWSVACTENGDIVSGASDGVVRVFSKDKNRIANEEVLSAFTLAVETRKAEQSAELGGVKVNDLPGPESLLQEGTEGQTRLVRQPNGKILCYQWTKGNWECVGDVMGATGGTKETSGKSLHEGKEYDFVFNVDIEDGVPPLKLPFNRTEDPWFAAQKFIHANDLPQAYLEQVANFIIKNANLESLPPVGADDDFFDPFTGEGRYVPSSNGNEVPASSSVGVNFRERSNNAGIINVDPFTGGDSYSSGKKEFIIKKHIPSTTLVTFDAYDATKILAKLKEFNNQVNDDLKQSEDALASVTALIDSKNVNKSAIDHLEQMLCWPSEKLFPVLDVVRLIVRNQQICSSLSLKFIESIMKNLTTTPPNQLMSIRALCNIIVHDWGRGIVEGNVIQITDQILKMTQGNGNLQIAIGTFFLNQSILQKDSPSDEITTTLSIGIVKFLEWASDPEATFRVYQALGNLITFNSSSVLSIIKSVDRFKSDVERNLQAQLSKLAEISLELTEKLM</sequence>
<dbReference type="Proteomes" id="UP000183832">
    <property type="component" value="Unassembled WGS sequence"/>
</dbReference>
<dbReference type="Gene3D" id="3.10.20.870">
    <property type="entry name" value="PFU (PLAA family ubiquitin binding), C-terminal domain"/>
    <property type="match status" value="1"/>
</dbReference>
<evidence type="ECO:0000256" key="3">
    <source>
        <dbReference type="ARBA" id="ARBA00022490"/>
    </source>
</evidence>
<evidence type="ECO:0000256" key="5">
    <source>
        <dbReference type="ARBA" id="ARBA00022737"/>
    </source>
</evidence>
<dbReference type="InterPro" id="IPR036322">
    <property type="entry name" value="WD40_repeat_dom_sf"/>
</dbReference>
<gene>
    <name evidence="9" type="ORF">CLUMA_CG018161</name>
</gene>
<feature type="domain" description="PFU" evidence="7">
    <location>
        <begin position="365"/>
        <end position="464"/>
    </location>
</feature>
<keyword evidence="4 6" id="KW-0853">WD repeat</keyword>
<dbReference type="GO" id="GO:0043161">
    <property type="term" value="P:proteasome-mediated ubiquitin-dependent protein catabolic process"/>
    <property type="evidence" value="ECO:0007669"/>
    <property type="project" value="TreeGrafter"/>
</dbReference>
<dbReference type="SMART" id="SM00320">
    <property type="entry name" value="WD40"/>
    <property type="match status" value="7"/>
</dbReference>
<dbReference type="PRINTS" id="PR00320">
    <property type="entry name" value="GPROTEINBRPT"/>
</dbReference>
<dbReference type="EMBL" id="CVRI01000064">
    <property type="protein sequence ID" value="CRL05013.1"/>
    <property type="molecule type" value="Genomic_DNA"/>
</dbReference>
<dbReference type="InterPro" id="IPR015155">
    <property type="entry name" value="PFU"/>
</dbReference>
<dbReference type="PANTHER" id="PTHR19849:SF0">
    <property type="entry name" value="PHOSPHOLIPASE A-2-ACTIVATING PROTEIN"/>
    <property type="match status" value="1"/>
</dbReference>
<keyword evidence="10" id="KW-1185">Reference proteome</keyword>
<dbReference type="GO" id="GO:0005634">
    <property type="term" value="C:nucleus"/>
    <property type="evidence" value="ECO:0007669"/>
    <property type="project" value="TreeGrafter"/>
</dbReference>
<dbReference type="Pfam" id="PF08324">
    <property type="entry name" value="PUL"/>
    <property type="match status" value="1"/>
</dbReference>
<name>A0A1J1IXT0_9DIPT</name>
<evidence type="ECO:0000256" key="1">
    <source>
        <dbReference type="ARBA" id="ARBA00004496"/>
    </source>
</evidence>
<dbReference type="SUPFAM" id="SSF50978">
    <property type="entry name" value="WD40 repeat-like"/>
    <property type="match status" value="1"/>
</dbReference>
<dbReference type="PROSITE" id="PS51394">
    <property type="entry name" value="PFU"/>
    <property type="match status" value="1"/>
</dbReference>
<dbReference type="STRING" id="568069.A0A1J1IXT0"/>
<dbReference type="PROSITE" id="PS50082">
    <property type="entry name" value="WD_REPEATS_2"/>
    <property type="match status" value="6"/>
</dbReference>
<proteinExistence type="inferred from homology"/>
<dbReference type="InterPro" id="IPR001680">
    <property type="entry name" value="WD40_rpt"/>
</dbReference>
<comment type="similarity">
    <text evidence="2">Belongs to the WD repeat PLAP family.</text>
</comment>
<feature type="repeat" description="WD" evidence="6">
    <location>
        <begin position="225"/>
        <end position="259"/>
    </location>
</feature>
<feature type="repeat" description="WD" evidence="6">
    <location>
        <begin position="16"/>
        <end position="46"/>
    </location>
</feature>
<evidence type="ECO:0000259" key="7">
    <source>
        <dbReference type="PROSITE" id="PS51394"/>
    </source>
</evidence>
<feature type="repeat" description="WD" evidence="6">
    <location>
        <begin position="145"/>
        <end position="176"/>
    </location>
</feature>
<dbReference type="InterPro" id="IPR020472">
    <property type="entry name" value="WD40_PAC1"/>
</dbReference>
<feature type="repeat" description="WD" evidence="6">
    <location>
        <begin position="102"/>
        <end position="133"/>
    </location>
</feature>
<keyword evidence="3" id="KW-0963">Cytoplasm</keyword>
<dbReference type="OrthoDB" id="10265988at2759"/>
<dbReference type="InterPro" id="IPR015943">
    <property type="entry name" value="WD40/YVTN_repeat-like_dom_sf"/>
</dbReference>
<feature type="repeat" description="WD" evidence="6">
    <location>
        <begin position="60"/>
        <end position="92"/>
    </location>
</feature>
<dbReference type="GO" id="GO:0005737">
    <property type="term" value="C:cytoplasm"/>
    <property type="evidence" value="ECO:0007669"/>
    <property type="project" value="UniProtKB-SubCell"/>
</dbReference>
<keyword evidence="5" id="KW-0677">Repeat</keyword>
<dbReference type="AlphaFoldDB" id="A0A1J1IXT0"/>
<evidence type="ECO:0000256" key="4">
    <source>
        <dbReference type="ARBA" id="ARBA00022574"/>
    </source>
</evidence>
<feature type="repeat" description="WD" evidence="6">
    <location>
        <begin position="185"/>
        <end position="216"/>
    </location>
</feature>
<dbReference type="PROSITE" id="PS50294">
    <property type="entry name" value="WD_REPEATS_REGION"/>
    <property type="match status" value="3"/>
</dbReference>
<evidence type="ECO:0000256" key="2">
    <source>
        <dbReference type="ARBA" id="ARBA00008495"/>
    </source>
</evidence>
<dbReference type="PANTHER" id="PTHR19849">
    <property type="entry name" value="PHOSPHOLIPASE A-2-ACTIVATING PROTEIN"/>
    <property type="match status" value="1"/>
</dbReference>
<feature type="domain" description="PUL" evidence="8">
    <location>
        <begin position="529"/>
        <end position="777"/>
    </location>
</feature>
<evidence type="ECO:0000313" key="9">
    <source>
        <dbReference type="EMBL" id="CRL05013.1"/>
    </source>
</evidence>
<dbReference type="InterPro" id="IPR013535">
    <property type="entry name" value="PUL_dom"/>
</dbReference>
<dbReference type="InterPro" id="IPR011989">
    <property type="entry name" value="ARM-like"/>
</dbReference>
<dbReference type="PROSITE" id="PS51396">
    <property type="entry name" value="PUL"/>
    <property type="match status" value="1"/>
</dbReference>
<dbReference type="Gene3D" id="2.130.10.10">
    <property type="entry name" value="YVTN repeat-like/Quinoprotein amine dehydrogenase"/>
    <property type="match status" value="1"/>
</dbReference>